<protein>
    <submittedName>
        <fullName evidence="4">Repressor</fullName>
    </submittedName>
</protein>
<dbReference type="SUPFAM" id="SSF51306">
    <property type="entry name" value="LexA/Signal peptidase"/>
    <property type="match status" value="1"/>
</dbReference>
<feature type="transmembrane region" description="Helical" evidence="2">
    <location>
        <begin position="199"/>
        <end position="220"/>
    </location>
</feature>
<dbReference type="InterPro" id="IPR001387">
    <property type="entry name" value="Cro/C1-type_HTH"/>
</dbReference>
<dbReference type="PANTHER" id="PTHR46558:SF11">
    <property type="entry name" value="HTH-TYPE TRANSCRIPTIONAL REGULATOR XRE"/>
    <property type="match status" value="1"/>
</dbReference>
<evidence type="ECO:0000313" key="4">
    <source>
        <dbReference type="EMBL" id="SOU88607.1"/>
    </source>
</evidence>
<dbReference type="RefSeq" id="WP_172505241.1">
    <property type="nucleotide sequence ID" value="NZ_OENE01000015.1"/>
</dbReference>
<keyword evidence="2" id="KW-0472">Membrane</keyword>
<organism evidence="4">
    <name type="scientific">Tenacibaculum finnmarkense genomovar ulcerans</name>
    <dbReference type="NCBI Taxonomy" id="2781388"/>
    <lineage>
        <taxon>Bacteria</taxon>
        <taxon>Pseudomonadati</taxon>
        <taxon>Bacteroidota</taxon>
        <taxon>Flavobacteriia</taxon>
        <taxon>Flavobacteriales</taxon>
        <taxon>Flavobacteriaceae</taxon>
        <taxon>Tenacibaculum</taxon>
        <taxon>Tenacibaculum finnmarkense</taxon>
    </lineage>
</organism>
<sequence>MSFFGKNIKKIRSVKKLSQQAFADIFNLKRGTLGAYEEERSEPKIDTIIKIANYFSISIDDLLTKNITVNQLLRFNEGITTDINQIVKASFTDIPFVNSLNSHQFITDFKTTENYDSLPVLSMPITATAALLAFTVANLYMVSNEEGLFPGDVVVGESTVPENLTKDDVVIVLANDALSIRRYNATDTGYHLSADHIHIAPIIIPYGITIHFWKVSYVFLKRYPKFTSKLDIQLDKLDTVLKQLNKV</sequence>
<keyword evidence="1" id="KW-0238">DNA-binding</keyword>
<dbReference type="SUPFAM" id="SSF47413">
    <property type="entry name" value="lambda repressor-like DNA-binding domains"/>
    <property type="match status" value="1"/>
</dbReference>
<dbReference type="SMART" id="SM00530">
    <property type="entry name" value="HTH_XRE"/>
    <property type="match status" value="1"/>
</dbReference>
<evidence type="ECO:0000256" key="1">
    <source>
        <dbReference type="ARBA" id="ARBA00023125"/>
    </source>
</evidence>
<keyword evidence="2" id="KW-1133">Transmembrane helix</keyword>
<dbReference type="EMBL" id="OENE01000015">
    <property type="protein sequence ID" value="SOU88607.1"/>
    <property type="molecule type" value="Genomic_DNA"/>
</dbReference>
<keyword evidence="2" id="KW-0812">Transmembrane</keyword>
<proteinExistence type="predicted"/>
<dbReference type="Pfam" id="PF12844">
    <property type="entry name" value="HTH_19"/>
    <property type="match status" value="1"/>
</dbReference>
<dbReference type="CDD" id="cd00093">
    <property type="entry name" value="HTH_XRE"/>
    <property type="match status" value="1"/>
</dbReference>
<feature type="domain" description="HTH cro/C1-type" evidence="3">
    <location>
        <begin position="8"/>
        <end position="62"/>
    </location>
</feature>
<dbReference type="Proteomes" id="UP000490060">
    <property type="component" value="Unassembled WGS sequence"/>
</dbReference>
<dbReference type="Gene3D" id="2.10.109.10">
    <property type="entry name" value="Umud Fragment, subunit A"/>
    <property type="match status" value="1"/>
</dbReference>
<dbReference type="InterPro" id="IPR010982">
    <property type="entry name" value="Lambda_DNA-bd_dom_sf"/>
</dbReference>
<gene>
    <name evidence="4" type="ORF">TNO010_220045</name>
</gene>
<name>A0A2I2M946_9FLAO</name>
<dbReference type="GO" id="GO:0003677">
    <property type="term" value="F:DNA binding"/>
    <property type="evidence" value="ECO:0007669"/>
    <property type="project" value="UniProtKB-KW"/>
</dbReference>
<dbReference type="AlphaFoldDB" id="A0A2I2M946"/>
<accession>A0A2I2M946</accession>
<evidence type="ECO:0000259" key="3">
    <source>
        <dbReference type="PROSITE" id="PS50943"/>
    </source>
</evidence>
<feature type="transmembrane region" description="Helical" evidence="2">
    <location>
        <begin position="120"/>
        <end position="141"/>
    </location>
</feature>
<dbReference type="PANTHER" id="PTHR46558">
    <property type="entry name" value="TRACRIPTIONAL REGULATORY PROTEIN-RELATED-RELATED"/>
    <property type="match status" value="1"/>
</dbReference>
<evidence type="ECO:0000256" key="2">
    <source>
        <dbReference type="SAM" id="Phobius"/>
    </source>
</evidence>
<dbReference type="Gene3D" id="1.10.260.40">
    <property type="entry name" value="lambda repressor-like DNA-binding domains"/>
    <property type="match status" value="1"/>
</dbReference>
<dbReference type="PROSITE" id="PS50943">
    <property type="entry name" value="HTH_CROC1"/>
    <property type="match status" value="1"/>
</dbReference>
<reference evidence="4" key="1">
    <citation type="submission" date="2017-11" db="EMBL/GenBank/DDBJ databases">
        <authorList>
            <person name="Duchaud E."/>
        </authorList>
    </citation>
    <scope>NUCLEOTIDE SEQUENCE [LARGE SCALE GENOMIC DNA]</scope>
    <source>
        <strain evidence="4">TNO010</strain>
    </source>
</reference>
<dbReference type="InterPro" id="IPR036286">
    <property type="entry name" value="LexA/Signal_pep-like_sf"/>
</dbReference>